<proteinExistence type="predicted"/>
<accession>A0A5C2RT44</accession>
<dbReference type="Proteomes" id="UP000313359">
    <property type="component" value="Unassembled WGS sequence"/>
</dbReference>
<protein>
    <recommendedName>
        <fullName evidence="5">SUN domain-containing protein</fullName>
    </recommendedName>
</protein>
<reference evidence="6" key="1">
    <citation type="journal article" date="2018" name="Genome Biol. Evol.">
        <title>Genomics and development of Lentinus tigrinus, a white-rot wood-decaying mushroom with dimorphic fruiting bodies.</title>
        <authorList>
            <person name="Wu B."/>
            <person name="Xu Z."/>
            <person name="Knudson A."/>
            <person name="Carlson A."/>
            <person name="Chen N."/>
            <person name="Kovaka S."/>
            <person name="LaButti K."/>
            <person name="Lipzen A."/>
            <person name="Pennachio C."/>
            <person name="Riley R."/>
            <person name="Schakwitz W."/>
            <person name="Umezawa K."/>
            <person name="Ohm R.A."/>
            <person name="Grigoriev I.V."/>
            <person name="Nagy L.G."/>
            <person name="Gibbons J."/>
            <person name="Hibbett D."/>
        </authorList>
    </citation>
    <scope>NUCLEOTIDE SEQUENCE [LARGE SCALE GENOMIC DNA]</scope>
    <source>
        <strain evidence="6">ALCF2SS1-6</strain>
    </source>
</reference>
<dbReference type="STRING" id="1328759.A0A5C2RT44"/>
<dbReference type="PANTHER" id="PTHR12911:SF8">
    <property type="entry name" value="KLAROID PROTEIN-RELATED"/>
    <property type="match status" value="1"/>
</dbReference>
<dbReference type="Pfam" id="PF07738">
    <property type="entry name" value="Sad1_UNC"/>
    <property type="match status" value="2"/>
</dbReference>
<dbReference type="InterPro" id="IPR012919">
    <property type="entry name" value="SUN_dom"/>
</dbReference>
<organism evidence="6 7">
    <name type="scientific">Lentinus tigrinus ALCF2SS1-6</name>
    <dbReference type="NCBI Taxonomy" id="1328759"/>
    <lineage>
        <taxon>Eukaryota</taxon>
        <taxon>Fungi</taxon>
        <taxon>Dikarya</taxon>
        <taxon>Basidiomycota</taxon>
        <taxon>Agaricomycotina</taxon>
        <taxon>Agaricomycetes</taxon>
        <taxon>Polyporales</taxon>
        <taxon>Polyporaceae</taxon>
        <taxon>Lentinus</taxon>
    </lineage>
</organism>
<dbReference type="GO" id="GO:0043495">
    <property type="term" value="F:protein-membrane adaptor activity"/>
    <property type="evidence" value="ECO:0007669"/>
    <property type="project" value="TreeGrafter"/>
</dbReference>
<evidence type="ECO:0000256" key="2">
    <source>
        <dbReference type="ARBA" id="ARBA00022692"/>
    </source>
</evidence>
<evidence type="ECO:0000313" key="7">
    <source>
        <dbReference type="Proteomes" id="UP000313359"/>
    </source>
</evidence>
<feature type="domain" description="SUN" evidence="5">
    <location>
        <begin position="23"/>
        <end position="222"/>
    </location>
</feature>
<evidence type="ECO:0000256" key="4">
    <source>
        <dbReference type="ARBA" id="ARBA00023136"/>
    </source>
</evidence>
<evidence type="ECO:0000256" key="1">
    <source>
        <dbReference type="ARBA" id="ARBA00004370"/>
    </source>
</evidence>
<gene>
    <name evidence="6" type="ORF">L227DRAFT_512824</name>
</gene>
<comment type="subcellular location">
    <subcellularLocation>
        <location evidence="1">Membrane</location>
    </subcellularLocation>
</comment>
<keyword evidence="7" id="KW-1185">Reference proteome</keyword>
<evidence type="ECO:0000256" key="3">
    <source>
        <dbReference type="ARBA" id="ARBA00022989"/>
    </source>
</evidence>
<evidence type="ECO:0000259" key="5">
    <source>
        <dbReference type="PROSITE" id="PS51469"/>
    </source>
</evidence>
<sequence>DEVSPSVKAYIDRAISRALRDPVGRVDFALHANGGRVIPDLTVAFPPAGQASHATGATLEDAQLAIMDDLRIGQCWSIPGQAAQLGLRLADLVHPTHVSIDHIPAEIAARIDEAPRAMVLWGTVDGSVNEAHLRNVTERPNPSSLPGLRGRSQPSLTCGHTYVPLAYFEYDIRSSSHVQTFKVQQQFIDAGVYTGVMVLEILGNWGGSSTCLYRVRIHGEPRIVSV</sequence>
<dbReference type="Gene3D" id="2.60.120.260">
    <property type="entry name" value="Galactose-binding domain-like"/>
    <property type="match status" value="1"/>
</dbReference>
<keyword evidence="2" id="KW-0812">Transmembrane</keyword>
<name>A0A5C2RT44_9APHY</name>
<dbReference type="PANTHER" id="PTHR12911">
    <property type="entry name" value="SAD1/UNC-84-LIKE PROTEIN-RELATED"/>
    <property type="match status" value="1"/>
</dbReference>
<keyword evidence="4" id="KW-0472">Membrane</keyword>
<dbReference type="GO" id="GO:0034993">
    <property type="term" value="C:meiotic nuclear membrane microtubule tethering complex"/>
    <property type="evidence" value="ECO:0007669"/>
    <property type="project" value="TreeGrafter"/>
</dbReference>
<dbReference type="PROSITE" id="PS51469">
    <property type="entry name" value="SUN"/>
    <property type="match status" value="1"/>
</dbReference>
<dbReference type="InterPro" id="IPR045119">
    <property type="entry name" value="SUN1-5"/>
</dbReference>
<dbReference type="EMBL" id="ML122317">
    <property type="protein sequence ID" value="RPD53695.1"/>
    <property type="molecule type" value="Genomic_DNA"/>
</dbReference>
<keyword evidence="3" id="KW-1133">Transmembrane helix</keyword>
<dbReference type="AlphaFoldDB" id="A0A5C2RT44"/>
<evidence type="ECO:0000313" key="6">
    <source>
        <dbReference type="EMBL" id="RPD53695.1"/>
    </source>
</evidence>
<feature type="non-terminal residue" evidence="6">
    <location>
        <position position="1"/>
    </location>
</feature>
<dbReference type="OrthoDB" id="342281at2759"/>